<evidence type="ECO:0000313" key="1">
    <source>
        <dbReference type="EMBL" id="MBB5788041.1"/>
    </source>
</evidence>
<sequence length="47" mass="5163">MARVLFDGIVRTDYGQFDLTWSDDLGFDGDFDRFFAGQVNGLAGAGK</sequence>
<keyword evidence="2" id="KW-1185">Reference proteome</keyword>
<proteinExistence type="predicted"/>
<evidence type="ECO:0000313" key="2">
    <source>
        <dbReference type="Proteomes" id="UP000542813"/>
    </source>
</evidence>
<organism evidence="1 2">
    <name type="scientific">Jiangella mangrovi</name>
    <dbReference type="NCBI Taxonomy" id="1524084"/>
    <lineage>
        <taxon>Bacteria</taxon>
        <taxon>Bacillati</taxon>
        <taxon>Actinomycetota</taxon>
        <taxon>Actinomycetes</taxon>
        <taxon>Jiangellales</taxon>
        <taxon>Jiangellaceae</taxon>
        <taxon>Jiangella</taxon>
    </lineage>
</organism>
<comment type="caution">
    <text evidence="1">The sequence shown here is derived from an EMBL/GenBank/DDBJ whole genome shotgun (WGS) entry which is preliminary data.</text>
</comment>
<dbReference type="AlphaFoldDB" id="A0A7W9GQR3"/>
<dbReference type="Proteomes" id="UP000542813">
    <property type="component" value="Unassembled WGS sequence"/>
</dbReference>
<dbReference type="EMBL" id="JACHMM010000001">
    <property type="protein sequence ID" value="MBB5788041.1"/>
    <property type="molecule type" value="Genomic_DNA"/>
</dbReference>
<dbReference type="RefSeq" id="WP_184822492.1">
    <property type="nucleotide sequence ID" value="NZ_JACHMM010000001.1"/>
</dbReference>
<name>A0A7W9GQR3_9ACTN</name>
<gene>
    <name evidence="1" type="ORF">HD601_002616</name>
</gene>
<protein>
    <submittedName>
        <fullName evidence="1">Uncharacterized protein</fullName>
    </submittedName>
</protein>
<accession>A0A7W9GQR3</accession>
<reference evidence="1 2" key="1">
    <citation type="submission" date="2020-08" db="EMBL/GenBank/DDBJ databases">
        <title>Sequencing the genomes of 1000 actinobacteria strains.</title>
        <authorList>
            <person name="Klenk H.-P."/>
        </authorList>
    </citation>
    <scope>NUCLEOTIDE SEQUENCE [LARGE SCALE GENOMIC DNA]</scope>
    <source>
        <strain evidence="1 2">DSM 102122</strain>
    </source>
</reference>